<evidence type="ECO:0000259" key="1">
    <source>
        <dbReference type="Pfam" id="PF20231"/>
    </source>
</evidence>
<sequence>MKPNKWRPKTSWDGCVVFEEEVDLTFLLMDFVIRGALLAHAQGPSNSRRNFHYRVDVVDGDMFLRVLNAIGHAQNWTFACFLYNVFQTRDKGNPMKRSPTHAQMVSAFLAGRGKRTVANIIQEWMKDPSGRLPRYSTEANMLFSPTIPYTNIRPVRAALTTFSLQTVGKKVAKEAENAVQISNGLHVSVGVRGPETKLHWSDIGAQTIPHVETVIEKHQPSTVYLFNQIAMRPPRKRDGQVLERQSRPPKGVITHTISALDFCRNDQANLLPLAQGILYFGSSAPIELMNYNSRIGKMPAYSTVRRALVGLSDQEAANPETAGFTFVDNTQNQHTQRDFRIGRESVMNVAPDVDVRVFDLDDKRRRVAENKRKYLTVDQLLQFIDQEDADLVLLRIVPELKLHHHVVNEQGQAVVHPLASSGKKLTIPTELKDAMIDFFEQVGQTPEDYLARKMPVGGDGLTFAMLQQLQVNLQYHNDPFKSFEIMEPQLQNMKKVEFYPGSQLLYLVLDAKLLDIWASVFFRIVIDDIFEYFKSLSAKKQDLFSRAQRLYRAYGTARGRDHAMFDTGTTTEWAETVPSGSPCKGDHVLAQEIDFIRDALMSRKLSIAVASGDLGRLYECLKYLVFTFAGSTHSNYVNYLLETVVNLELESSPGLKCALLRGLVWNLLGHYEEGDYIVEFFNRLLEDITEHKSAQFDHNFIRNVISLAWRAGLGMKKKAGHHTDPHAKPELRILLKVYRDTELHRRQLGRQIDDRDTDDFARGLKKLREGALAEFVSRTLYYRQTRHQSATRRRQLWRARRA</sequence>
<feature type="domain" description="DUF6589" evidence="1">
    <location>
        <begin position="491"/>
        <end position="709"/>
    </location>
</feature>
<dbReference type="EMBL" id="JAWWNJ010000180">
    <property type="protein sequence ID" value="KAK6974784.1"/>
    <property type="molecule type" value="Genomic_DNA"/>
</dbReference>
<reference evidence="2 3" key="1">
    <citation type="journal article" date="2024" name="J Genomics">
        <title>Draft genome sequencing and assembly of Favolaschia claudopus CIRM-BRFM 2984 isolated from oak limbs.</title>
        <authorList>
            <person name="Navarro D."/>
            <person name="Drula E."/>
            <person name="Chaduli D."/>
            <person name="Cazenave R."/>
            <person name="Ahrendt S."/>
            <person name="Wang J."/>
            <person name="Lipzen A."/>
            <person name="Daum C."/>
            <person name="Barry K."/>
            <person name="Grigoriev I.V."/>
            <person name="Favel A."/>
            <person name="Rosso M.N."/>
            <person name="Martin F."/>
        </authorList>
    </citation>
    <scope>NUCLEOTIDE SEQUENCE [LARGE SCALE GENOMIC DNA]</scope>
    <source>
        <strain evidence="2 3">CIRM-BRFM 2984</strain>
    </source>
</reference>
<accession>A0AAV9Z8V0</accession>
<protein>
    <recommendedName>
        <fullName evidence="1">DUF6589 domain-containing protein</fullName>
    </recommendedName>
</protein>
<organism evidence="2 3">
    <name type="scientific">Favolaschia claudopus</name>
    <dbReference type="NCBI Taxonomy" id="2862362"/>
    <lineage>
        <taxon>Eukaryota</taxon>
        <taxon>Fungi</taxon>
        <taxon>Dikarya</taxon>
        <taxon>Basidiomycota</taxon>
        <taxon>Agaricomycotina</taxon>
        <taxon>Agaricomycetes</taxon>
        <taxon>Agaricomycetidae</taxon>
        <taxon>Agaricales</taxon>
        <taxon>Marasmiineae</taxon>
        <taxon>Mycenaceae</taxon>
        <taxon>Favolaschia</taxon>
    </lineage>
</organism>
<proteinExistence type="predicted"/>
<evidence type="ECO:0000313" key="2">
    <source>
        <dbReference type="EMBL" id="KAK6974784.1"/>
    </source>
</evidence>
<gene>
    <name evidence="2" type="ORF">R3P38DRAFT_3335631</name>
</gene>
<name>A0AAV9Z8V0_9AGAR</name>
<dbReference type="AlphaFoldDB" id="A0AAV9Z8V0"/>
<keyword evidence="3" id="KW-1185">Reference proteome</keyword>
<comment type="caution">
    <text evidence="2">The sequence shown here is derived from an EMBL/GenBank/DDBJ whole genome shotgun (WGS) entry which is preliminary data.</text>
</comment>
<dbReference type="Pfam" id="PF20231">
    <property type="entry name" value="DUF6589"/>
    <property type="match status" value="1"/>
</dbReference>
<evidence type="ECO:0000313" key="3">
    <source>
        <dbReference type="Proteomes" id="UP001362999"/>
    </source>
</evidence>
<dbReference type="InterPro" id="IPR046496">
    <property type="entry name" value="DUF6589"/>
</dbReference>
<dbReference type="Proteomes" id="UP001362999">
    <property type="component" value="Unassembled WGS sequence"/>
</dbReference>